<reference evidence="1" key="1">
    <citation type="submission" date="2021-05" db="EMBL/GenBank/DDBJ databases">
        <authorList>
            <person name="Scholz U."/>
            <person name="Mascher M."/>
            <person name="Fiebig A."/>
        </authorList>
    </citation>
    <scope>NUCLEOTIDE SEQUENCE [LARGE SCALE GENOMIC DNA]</scope>
</reference>
<name>A0ACD5TBH4_AVESA</name>
<protein>
    <submittedName>
        <fullName evidence="1">Uncharacterized protein</fullName>
    </submittedName>
</protein>
<accession>A0ACD5TBH4</accession>
<organism evidence="1 2">
    <name type="scientific">Avena sativa</name>
    <name type="common">Oat</name>
    <dbReference type="NCBI Taxonomy" id="4498"/>
    <lineage>
        <taxon>Eukaryota</taxon>
        <taxon>Viridiplantae</taxon>
        <taxon>Streptophyta</taxon>
        <taxon>Embryophyta</taxon>
        <taxon>Tracheophyta</taxon>
        <taxon>Spermatophyta</taxon>
        <taxon>Magnoliopsida</taxon>
        <taxon>Liliopsida</taxon>
        <taxon>Poales</taxon>
        <taxon>Poaceae</taxon>
        <taxon>BOP clade</taxon>
        <taxon>Pooideae</taxon>
        <taxon>Poodae</taxon>
        <taxon>Poeae</taxon>
        <taxon>Poeae Chloroplast Group 1 (Aveneae type)</taxon>
        <taxon>Aveninae</taxon>
        <taxon>Avena</taxon>
    </lineage>
</organism>
<reference evidence="1" key="2">
    <citation type="submission" date="2025-09" db="UniProtKB">
        <authorList>
            <consortium name="EnsemblPlants"/>
        </authorList>
    </citation>
    <scope>IDENTIFICATION</scope>
</reference>
<keyword evidence="2" id="KW-1185">Reference proteome</keyword>
<sequence length="116" mass="12985">MALRNLAARMRNPAAAALRLPPPALRFSPPAPRVSPPAGARPRFYGSFQGRPASSDEDVKRLYQQNLAILDGVKKHEDYLKRRLLFLETGRKFLKLSFMLLMPIPATGALLIMTTR</sequence>
<evidence type="ECO:0000313" key="1">
    <source>
        <dbReference type="EnsemblPlants" id="AVESA.00010b.r2.1AG0024700.1.CDS"/>
    </source>
</evidence>
<evidence type="ECO:0000313" key="2">
    <source>
        <dbReference type="Proteomes" id="UP001732700"/>
    </source>
</evidence>
<proteinExistence type="predicted"/>
<dbReference type="EnsemblPlants" id="AVESA.00010b.r2.1AG0024700.1">
    <property type="protein sequence ID" value="AVESA.00010b.r2.1AG0024700.1.CDS"/>
    <property type="gene ID" value="AVESA.00010b.r2.1AG0024700"/>
</dbReference>
<dbReference type="Proteomes" id="UP001732700">
    <property type="component" value="Chromosome 1A"/>
</dbReference>